<keyword evidence="3" id="KW-1185">Reference proteome</keyword>
<protein>
    <submittedName>
        <fullName evidence="2">Uncharacterized protein</fullName>
    </submittedName>
</protein>
<dbReference type="AlphaFoldDB" id="A0A2T2NWA0"/>
<organism evidence="2 3">
    <name type="scientific">Corynespora cassiicola Philippines</name>
    <dbReference type="NCBI Taxonomy" id="1448308"/>
    <lineage>
        <taxon>Eukaryota</taxon>
        <taxon>Fungi</taxon>
        <taxon>Dikarya</taxon>
        <taxon>Ascomycota</taxon>
        <taxon>Pezizomycotina</taxon>
        <taxon>Dothideomycetes</taxon>
        <taxon>Pleosporomycetidae</taxon>
        <taxon>Pleosporales</taxon>
        <taxon>Corynesporascaceae</taxon>
        <taxon>Corynespora</taxon>
    </lineage>
</organism>
<dbReference type="OrthoDB" id="6770063at2759"/>
<keyword evidence="1" id="KW-1133">Transmembrane helix</keyword>
<gene>
    <name evidence="2" type="ORF">BS50DRAFT_340900</name>
</gene>
<evidence type="ECO:0000313" key="3">
    <source>
        <dbReference type="Proteomes" id="UP000240883"/>
    </source>
</evidence>
<name>A0A2T2NWA0_CORCC</name>
<dbReference type="Proteomes" id="UP000240883">
    <property type="component" value="Unassembled WGS sequence"/>
</dbReference>
<accession>A0A2T2NWA0</accession>
<dbReference type="EMBL" id="KZ678133">
    <property type="protein sequence ID" value="PSN69368.1"/>
    <property type="molecule type" value="Genomic_DNA"/>
</dbReference>
<proteinExistence type="predicted"/>
<keyword evidence="1" id="KW-0812">Transmembrane</keyword>
<keyword evidence="1" id="KW-0472">Membrane</keyword>
<evidence type="ECO:0000256" key="1">
    <source>
        <dbReference type="SAM" id="Phobius"/>
    </source>
</evidence>
<feature type="transmembrane region" description="Helical" evidence="1">
    <location>
        <begin position="78"/>
        <end position="101"/>
    </location>
</feature>
<reference evidence="2 3" key="1">
    <citation type="journal article" date="2018" name="Front. Microbiol.">
        <title>Genome-Wide Analysis of Corynespora cassiicola Leaf Fall Disease Putative Effectors.</title>
        <authorList>
            <person name="Lopez D."/>
            <person name="Ribeiro S."/>
            <person name="Label P."/>
            <person name="Fumanal B."/>
            <person name="Venisse J.S."/>
            <person name="Kohler A."/>
            <person name="de Oliveira R.R."/>
            <person name="Labutti K."/>
            <person name="Lipzen A."/>
            <person name="Lail K."/>
            <person name="Bauer D."/>
            <person name="Ohm R.A."/>
            <person name="Barry K.W."/>
            <person name="Spatafora J."/>
            <person name="Grigoriev I.V."/>
            <person name="Martin F.M."/>
            <person name="Pujade-Renaud V."/>
        </authorList>
    </citation>
    <scope>NUCLEOTIDE SEQUENCE [LARGE SCALE GENOMIC DNA]</scope>
    <source>
        <strain evidence="2 3">Philippines</strain>
    </source>
</reference>
<evidence type="ECO:0000313" key="2">
    <source>
        <dbReference type="EMBL" id="PSN69368.1"/>
    </source>
</evidence>
<sequence>MSGVVCRSFAVGRRSSLSRFMQPAMAFHFEGHSCSSCEYCAIRPFPAISRLCGYPVTRPQLHYCLDNLRSCKLATQHLFFATAHLLCHFLSALIATLQAYLTP</sequence>